<sequence length="203" mass="22221">MIAKVPSQSRPGGRSARIQTTVYETVKELLKTLSREELTFPLIAAQAGVTPSTLYRRWGDIQQLLADVAVEIIRPTAPPPDTGSLGGDLSGWLEQFLEESVSPLGRAMLRDMAAAYGDDRVPCACVEILRGQLQVILDRAEARGEAVALDADTLLDLLATPIAYRALFDLPPEPAYAQVLLGRVRALLRTRRMNRESGDNEPQ</sequence>
<dbReference type="GO" id="GO:0003677">
    <property type="term" value="F:DNA binding"/>
    <property type="evidence" value="ECO:0007669"/>
    <property type="project" value="UniProtKB-UniRule"/>
</dbReference>
<feature type="DNA-binding region" description="H-T-H motif" evidence="4">
    <location>
        <begin position="39"/>
        <end position="58"/>
    </location>
</feature>
<evidence type="ECO:0000313" key="7">
    <source>
        <dbReference type="Proteomes" id="UP000515811"/>
    </source>
</evidence>
<evidence type="ECO:0000256" key="3">
    <source>
        <dbReference type="ARBA" id="ARBA00023163"/>
    </source>
</evidence>
<dbReference type="Pfam" id="PF00440">
    <property type="entry name" value="TetR_N"/>
    <property type="match status" value="1"/>
</dbReference>
<dbReference type="InterPro" id="IPR011075">
    <property type="entry name" value="TetR_C"/>
</dbReference>
<gene>
    <name evidence="6" type="ORF">H9K76_06140</name>
</gene>
<dbReference type="SUPFAM" id="SSF46689">
    <property type="entry name" value="Homeodomain-like"/>
    <property type="match status" value="1"/>
</dbReference>
<dbReference type="Proteomes" id="UP000515811">
    <property type="component" value="Chromosome"/>
</dbReference>
<dbReference type="RefSeq" id="WP_187598791.1">
    <property type="nucleotide sequence ID" value="NZ_CP060714.1"/>
</dbReference>
<keyword evidence="3" id="KW-0804">Transcription</keyword>
<dbReference type="PROSITE" id="PS50977">
    <property type="entry name" value="HTH_TETR_2"/>
    <property type="match status" value="1"/>
</dbReference>
<dbReference type="InterPro" id="IPR001647">
    <property type="entry name" value="HTH_TetR"/>
</dbReference>
<dbReference type="Gene3D" id="1.10.357.10">
    <property type="entry name" value="Tetracycline Repressor, domain 2"/>
    <property type="match status" value="1"/>
</dbReference>
<dbReference type="KEGG" id="drg:H9K76_06140"/>
<keyword evidence="7" id="KW-1185">Reference proteome</keyword>
<dbReference type="InterPro" id="IPR036271">
    <property type="entry name" value="Tet_transcr_reg_TetR-rel_C_sf"/>
</dbReference>
<keyword evidence="1" id="KW-0805">Transcription regulation</keyword>
<protein>
    <submittedName>
        <fullName evidence="6">TetR/AcrR family transcriptional regulator C-terminal ligand-binding domain-containing protein</fullName>
    </submittedName>
</protein>
<dbReference type="Gene3D" id="1.10.10.60">
    <property type="entry name" value="Homeodomain-like"/>
    <property type="match status" value="1"/>
</dbReference>
<dbReference type="EMBL" id="CP060714">
    <property type="protein sequence ID" value="QNN58419.1"/>
    <property type="molecule type" value="Genomic_DNA"/>
</dbReference>
<evidence type="ECO:0000313" key="6">
    <source>
        <dbReference type="EMBL" id="QNN58419.1"/>
    </source>
</evidence>
<feature type="domain" description="HTH tetR-type" evidence="5">
    <location>
        <begin position="16"/>
        <end position="76"/>
    </location>
</feature>
<evidence type="ECO:0000259" key="5">
    <source>
        <dbReference type="PROSITE" id="PS50977"/>
    </source>
</evidence>
<evidence type="ECO:0000256" key="4">
    <source>
        <dbReference type="PROSITE-ProRule" id="PRU00335"/>
    </source>
</evidence>
<dbReference type="InterPro" id="IPR009057">
    <property type="entry name" value="Homeodomain-like_sf"/>
</dbReference>
<proteinExistence type="predicted"/>
<keyword evidence="2 4" id="KW-0238">DNA-binding</keyword>
<dbReference type="Pfam" id="PF16859">
    <property type="entry name" value="TetR_C_11"/>
    <property type="match status" value="1"/>
</dbReference>
<evidence type="ECO:0000256" key="1">
    <source>
        <dbReference type="ARBA" id="ARBA00023015"/>
    </source>
</evidence>
<dbReference type="SUPFAM" id="SSF48498">
    <property type="entry name" value="Tetracyclin repressor-like, C-terminal domain"/>
    <property type="match status" value="1"/>
</dbReference>
<accession>A0A7G9RS44</accession>
<dbReference type="AlphaFoldDB" id="A0A7G9RS44"/>
<reference evidence="6 7" key="1">
    <citation type="submission" date="2020-08" db="EMBL/GenBank/DDBJ databases">
        <title>Genome sequence of Diaphorobacter ruginosibacter DSM 27467T.</title>
        <authorList>
            <person name="Hyun D.-W."/>
            <person name="Bae J.-W."/>
        </authorList>
    </citation>
    <scope>NUCLEOTIDE SEQUENCE [LARGE SCALE GENOMIC DNA]</scope>
    <source>
        <strain evidence="6 7">DSM 27467</strain>
    </source>
</reference>
<organism evidence="6 7">
    <name type="scientific">Diaphorobacter ruginosibacter</name>
    <dbReference type="NCBI Taxonomy" id="1715720"/>
    <lineage>
        <taxon>Bacteria</taxon>
        <taxon>Pseudomonadati</taxon>
        <taxon>Pseudomonadota</taxon>
        <taxon>Betaproteobacteria</taxon>
        <taxon>Burkholderiales</taxon>
        <taxon>Comamonadaceae</taxon>
        <taxon>Diaphorobacter</taxon>
    </lineage>
</organism>
<name>A0A7G9RS44_9BURK</name>
<evidence type="ECO:0000256" key="2">
    <source>
        <dbReference type="ARBA" id="ARBA00023125"/>
    </source>
</evidence>